<dbReference type="PROSITE" id="PS50994">
    <property type="entry name" value="INTEGRASE"/>
    <property type="match status" value="1"/>
</dbReference>
<dbReference type="SUPFAM" id="SSF53098">
    <property type="entry name" value="Ribonuclease H-like"/>
    <property type="match status" value="1"/>
</dbReference>
<proteinExistence type="predicted"/>
<dbReference type="InterPro" id="IPR001584">
    <property type="entry name" value="Integrase_cat-core"/>
</dbReference>
<protein>
    <submittedName>
        <fullName evidence="2">Retrovirus-related Pol polyprotein from transposon TNT 1-94</fullName>
    </submittedName>
</protein>
<accession>A0AAW2K8Z7</accession>
<organism evidence="2">
    <name type="scientific">Sesamum calycinum</name>
    <dbReference type="NCBI Taxonomy" id="2727403"/>
    <lineage>
        <taxon>Eukaryota</taxon>
        <taxon>Viridiplantae</taxon>
        <taxon>Streptophyta</taxon>
        <taxon>Embryophyta</taxon>
        <taxon>Tracheophyta</taxon>
        <taxon>Spermatophyta</taxon>
        <taxon>Magnoliopsida</taxon>
        <taxon>eudicotyledons</taxon>
        <taxon>Gunneridae</taxon>
        <taxon>Pentapetalae</taxon>
        <taxon>asterids</taxon>
        <taxon>lamiids</taxon>
        <taxon>Lamiales</taxon>
        <taxon>Pedaliaceae</taxon>
        <taxon>Sesamum</taxon>
    </lineage>
</organism>
<dbReference type="AlphaFoldDB" id="A0AAW2K8Z7"/>
<dbReference type="InterPro" id="IPR012337">
    <property type="entry name" value="RNaseH-like_sf"/>
</dbReference>
<dbReference type="GO" id="GO:0003676">
    <property type="term" value="F:nucleic acid binding"/>
    <property type="evidence" value="ECO:0007669"/>
    <property type="project" value="InterPro"/>
</dbReference>
<dbReference type="Gene3D" id="3.30.420.10">
    <property type="entry name" value="Ribonuclease H-like superfamily/Ribonuclease H"/>
    <property type="match status" value="1"/>
</dbReference>
<name>A0AAW2K8Z7_9LAMI</name>
<comment type="caution">
    <text evidence="2">The sequence shown here is derived from an EMBL/GenBank/DDBJ whole genome shotgun (WGS) entry which is preliminary data.</text>
</comment>
<dbReference type="EMBL" id="JACGWM010000517">
    <property type="protein sequence ID" value="KAL0302677.1"/>
    <property type="molecule type" value="Genomic_DNA"/>
</dbReference>
<evidence type="ECO:0000313" key="2">
    <source>
        <dbReference type="EMBL" id="KAL0302677.1"/>
    </source>
</evidence>
<dbReference type="PANTHER" id="PTHR42648:SF27">
    <property type="entry name" value="RNA-DIRECTED DNA POLYMERASE"/>
    <property type="match status" value="1"/>
</dbReference>
<dbReference type="InterPro" id="IPR036397">
    <property type="entry name" value="RNaseH_sf"/>
</dbReference>
<dbReference type="GO" id="GO:0015074">
    <property type="term" value="P:DNA integration"/>
    <property type="evidence" value="ECO:0007669"/>
    <property type="project" value="InterPro"/>
</dbReference>
<dbReference type="InterPro" id="IPR039537">
    <property type="entry name" value="Retrotran_Ty1/copia-like"/>
</dbReference>
<sequence length="444" mass="50393">MMGYTRAVCCVVSVEMMGYTRVVCCVVSVEMMGYTRAVCCVVSVARGGFSYFITFTDDHSRYGYVYLMRYKSEAFVRFKEFRLQVENQTGRKIKTLRSDRGGEHLSGEFIDCLKQNSIVSQWTPPGTPQLNGVAERRNRTLLDMTWSMMSFTELPLSFWGYALETAVRLLNIAPSKTVAQTPYQIWHGKPASCRYLKVWGSPAYVKRLVGDKLDLRNAVFLERGFPTDTRRDELVLEELSEAPQSNAGTSSAPDVSTDNVPILRRSARVSQPPKRYGFLGMTGQLDNDPKIYGEAMSDIDSEKWLEAMKSEMDSMSSNQVLTLVDRPKGVRPVGCKWVYKRINYISITFPSYLVEYSTDSSNLKSIVWAEDEALVGPLLYPDLYVFAFDLDHHDLHMKEVLLGLLWFPQTSVSRGSGNPNFLSLDDPMEAHWNTCFPPEVVELE</sequence>
<gene>
    <name evidence="2" type="ORF">Scaly_3024400</name>
</gene>
<reference evidence="2" key="2">
    <citation type="journal article" date="2024" name="Plant">
        <title>Genomic evolution and insights into agronomic trait innovations of Sesamum species.</title>
        <authorList>
            <person name="Miao H."/>
            <person name="Wang L."/>
            <person name="Qu L."/>
            <person name="Liu H."/>
            <person name="Sun Y."/>
            <person name="Le M."/>
            <person name="Wang Q."/>
            <person name="Wei S."/>
            <person name="Zheng Y."/>
            <person name="Lin W."/>
            <person name="Duan Y."/>
            <person name="Cao H."/>
            <person name="Xiong S."/>
            <person name="Wang X."/>
            <person name="Wei L."/>
            <person name="Li C."/>
            <person name="Ma Q."/>
            <person name="Ju M."/>
            <person name="Zhao R."/>
            <person name="Li G."/>
            <person name="Mu C."/>
            <person name="Tian Q."/>
            <person name="Mei H."/>
            <person name="Zhang T."/>
            <person name="Gao T."/>
            <person name="Zhang H."/>
        </authorList>
    </citation>
    <scope>NUCLEOTIDE SEQUENCE</scope>
    <source>
        <strain evidence="2">KEN8</strain>
    </source>
</reference>
<dbReference type="PANTHER" id="PTHR42648">
    <property type="entry name" value="TRANSPOSASE, PUTATIVE-RELATED"/>
    <property type="match status" value="1"/>
</dbReference>
<reference evidence="2" key="1">
    <citation type="submission" date="2020-06" db="EMBL/GenBank/DDBJ databases">
        <authorList>
            <person name="Li T."/>
            <person name="Hu X."/>
            <person name="Zhang T."/>
            <person name="Song X."/>
            <person name="Zhang H."/>
            <person name="Dai N."/>
            <person name="Sheng W."/>
            <person name="Hou X."/>
            <person name="Wei L."/>
        </authorList>
    </citation>
    <scope>NUCLEOTIDE SEQUENCE</scope>
    <source>
        <strain evidence="2">KEN8</strain>
        <tissue evidence="2">Leaf</tissue>
    </source>
</reference>
<feature type="domain" description="Integrase catalytic" evidence="1">
    <location>
        <begin position="26"/>
        <end position="190"/>
    </location>
</feature>
<evidence type="ECO:0000259" key="1">
    <source>
        <dbReference type="PROSITE" id="PS50994"/>
    </source>
</evidence>